<comment type="pathway">
    <text evidence="1 15">Amino-acid biosynthesis; L-lysine biosynthesis via DAP pathway; LL-2,6-diaminopimelate from (S)-tetrahydrodipicolinate (succinylase route): step 3/3.</text>
</comment>
<evidence type="ECO:0000256" key="9">
    <source>
        <dbReference type="ARBA" id="ARBA00022833"/>
    </source>
</evidence>
<keyword evidence="12 15" id="KW-0170">Cobalt</keyword>
<comment type="subunit">
    <text evidence="3 15">Homodimer.</text>
</comment>
<evidence type="ECO:0000256" key="4">
    <source>
        <dbReference type="ARBA" id="ARBA00011921"/>
    </source>
</evidence>
<keyword evidence="9 15" id="KW-0862">Zinc</keyword>
<keyword evidence="8 15" id="KW-0378">Hydrolase</keyword>
<dbReference type="GO" id="GO:0008270">
    <property type="term" value="F:zinc ion binding"/>
    <property type="evidence" value="ECO:0007669"/>
    <property type="project" value="UniProtKB-UniRule"/>
</dbReference>
<feature type="binding site" evidence="15">
    <location>
        <position position="371"/>
    </location>
    <ligand>
        <name>Zn(2+)</name>
        <dbReference type="ChEBI" id="CHEBI:29105"/>
        <label>2</label>
    </ligand>
</feature>
<dbReference type="Pfam" id="PF01546">
    <property type="entry name" value="Peptidase_M20"/>
    <property type="match status" value="1"/>
</dbReference>
<evidence type="ECO:0000259" key="16">
    <source>
        <dbReference type="Pfam" id="PF07687"/>
    </source>
</evidence>
<keyword evidence="7 15" id="KW-0479">Metal-binding</keyword>
<dbReference type="HAMAP" id="MF_01690">
    <property type="entry name" value="DapE"/>
    <property type="match status" value="1"/>
</dbReference>
<dbReference type="InterPro" id="IPR001261">
    <property type="entry name" value="ArgE/DapE_CS"/>
</dbReference>
<dbReference type="NCBIfam" id="NF009557">
    <property type="entry name" value="PRK13009.1"/>
    <property type="match status" value="1"/>
</dbReference>
<evidence type="ECO:0000256" key="13">
    <source>
        <dbReference type="ARBA" id="ARBA00031891"/>
    </source>
</evidence>
<keyword evidence="18" id="KW-1185">Reference proteome</keyword>
<protein>
    <recommendedName>
        <fullName evidence="5 15">Succinyl-diaminopimelate desuccinylase</fullName>
        <shortName evidence="15">SDAP desuccinylase</shortName>
        <ecNumber evidence="4 15">3.5.1.18</ecNumber>
    </recommendedName>
    <alternativeName>
        <fullName evidence="13 15">N-succinyl-LL-2,6-diaminoheptanedioate amidohydrolase</fullName>
    </alternativeName>
</protein>
<comment type="catalytic activity">
    <reaction evidence="14 15">
        <text>N-succinyl-(2S,6S)-2,6-diaminopimelate + H2O = (2S,6S)-2,6-diaminopimelate + succinate</text>
        <dbReference type="Rhea" id="RHEA:22608"/>
        <dbReference type="ChEBI" id="CHEBI:15377"/>
        <dbReference type="ChEBI" id="CHEBI:30031"/>
        <dbReference type="ChEBI" id="CHEBI:57609"/>
        <dbReference type="ChEBI" id="CHEBI:58087"/>
        <dbReference type="EC" id="3.5.1.18"/>
    </reaction>
</comment>
<dbReference type="InterPro" id="IPR036264">
    <property type="entry name" value="Bact_exopeptidase_dim_dom"/>
</dbReference>
<comment type="function">
    <text evidence="15">Catalyzes the hydrolysis of N-succinyl-L,L-diaminopimelic acid (SDAP), forming succinate and LL-2,6-diaminopimelate (DAP), an intermediate involved in the bacterial biosynthesis of lysine and meso-diaminopimelic acid, an essential component of bacterial cell walls.</text>
</comment>
<feature type="binding site" evidence="15">
    <location>
        <position position="118"/>
    </location>
    <ligand>
        <name>Zn(2+)</name>
        <dbReference type="ChEBI" id="CHEBI:29105"/>
        <label>1</label>
    </ligand>
</feature>
<comment type="caution">
    <text evidence="17">The sequence shown here is derived from an EMBL/GenBank/DDBJ whole genome shotgun (WGS) entry which is preliminary data.</text>
</comment>
<feature type="active site" evidence="15">
    <location>
        <position position="87"/>
    </location>
</feature>
<organism evidence="17 18">
    <name type="scientific">Breoghania corrubedonensis</name>
    <dbReference type="NCBI Taxonomy" id="665038"/>
    <lineage>
        <taxon>Bacteria</taxon>
        <taxon>Pseudomonadati</taxon>
        <taxon>Pseudomonadota</taxon>
        <taxon>Alphaproteobacteria</taxon>
        <taxon>Hyphomicrobiales</taxon>
        <taxon>Stappiaceae</taxon>
        <taxon>Breoghania</taxon>
    </lineage>
</organism>
<dbReference type="PROSITE" id="PS00758">
    <property type="entry name" value="ARGE_DAPE_CPG2_1"/>
    <property type="match status" value="1"/>
</dbReference>
<feature type="domain" description="Peptidase M20 dimerisation" evidence="16">
    <location>
        <begin position="195"/>
        <end position="301"/>
    </location>
</feature>
<dbReference type="EC" id="3.5.1.18" evidence="4 15"/>
<evidence type="ECO:0000256" key="5">
    <source>
        <dbReference type="ARBA" id="ARBA00022391"/>
    </source>
</evidence>
<evidence type="ECO:0000256" key="15">
    <source>
        <dbReference type="HAMAP-Rule" id="MF_01690"/>
    </source>
</evidence>
<comment type="similarity">
    <text evidence="2 15">Belongs to the peptidase M20A family. DapE subfamily.</text>
</comment>
<evidence type="ECO:0000256" key="3">
    <source>
        <dbReference type="ARBA" id="ARBA00011738"/>
    </source>
</evidence>
<keyword evidence="6 15" id="KW-0028">Amino-acid biosynthesis</keyword>
<feature type="binding site" evidence="15">
    <location>
        <position position="118"/>
    </location>
    <ligand>
        <name>Zn(2+)</name>
        <dbReference type="ChEBI" id="CHEBI:29105"/>
        <label>2</label>
    </ligand>
</feature>
<dbReference type="Gene3D" id="3.40.630.10">
    <property type="entry name" value="Zn peptidases"/>
    <property type="match status" value="2"/>
</dbReference>
<dbReference type="GO" id="GO:0050897">
    <property type="term" value="F:cobalt ion binding"/>
    <property type="evidence" value="ECO:0007669"/>
    <property type="project" value="UniProtKB-UniRule"/>
</dbReference>
<dbReference type="SUPFAM" id="SSF55031">
    <property type="entry name" value="Bacterial exopeptidase dimerisation domain"/>
    <property type="match status" value="1"/>
</dbReference>
<accession>A0A2T5VG24</accession>
<dbReference type="NCBIfam" id="TIGR01246">
    <property type="entry name" value="dapE_proteo"/>
    <property type="match status" value="1"/>
</dbReference>
<dbReference type="CDD" id="cd03891">
    <property type="entry name" value="M20_DapE_proteobac"/>
    <property type="match status" value="1"/>
</dbReference>
<dbReference type="GO" id="GO:0009089">
    <property type="term" value="P:lysine biosynthetic process via diaminopimelate"/>
    <property type="evidence" value="ECO:0007669"/>
    <property type="project" value="UniProtKB-UniRule"/>
</dbReference>
<comment type="cofactor">
    <cofactor evidence="15">
        <name>Zn(2+)</name>
        <dbReference type="ChEBI" id="CHEBI:29105"/>
    </cofactor>
    <cofactor evidence="15">
        <name>Co(2+)</name>
        <dbReference type="ChEBI" id="CHEBI:48828"/>
    </cofactor>
    <text evidence="15">Binds 2 Zn(2+) or Co(2+) ions per subunit.</text>
</comment>
<feature type="binding site" evidence="15">
    <location>
        <position position="154"/>
    </location>
    <ligand>
        <name>Zn(2+)</name>
        <dbReference type="ChEBI" id="CHEBI:29105"/>
        <label>2</label>
    </ligand>
</feature>
<dbReference type="OrthoDB" id="9809784at2"/>
<feature type="active site" description="Proton acceptor" evidence="15">
    <location>
        <position position="153"/>
    </location>
</feature>
<dbReference type="InterPro" id="IPR050072">
    <property type="entry name" value="Peptidase_M20A"/>
</dbReference>
<evidence type="ECO:0000256" key="8">
    <source>
        <dbReference type="ARBA" id="ARBA00022801"/>
    </source>
</evidence>
<dbReference type="Proteomes" id="UP000244081">
    <property type="component" value="Unassembled WGS sequence"/>
</dbReference>
<evidence type="ECO:0000256" key="14">
    <source>
        <dbReference type="ARBA" id="ARBA00051301"/>
    </source>
</evidence>
<dbReference type="EMBL" id="QAYG01000001">
    <property type="protein sequence ID" value="PTW62676.1"/>
    <property type="molecule type" value="Genomic_DNA"/>
</dbReference>
<dbReference type="GO" id="GO:0019877">
    <property type="term" value="P:diaminopimelate biosynthetic process"/>
    <property type="evidence" value="ECO:0007669"/>
    <property type="project" value="UniProtKB-UniRule"/>
</dbReference>
<feature type="binding site" evidence="15">
    <location>
        <position position="85"/>
    </location>
    <ligand>
        <name>Zn(2+)</name>
        <dbReference type="ChEBI" id="CHEBI:29105"/>
        <label>1</label>
    </ligand>
</feature>
<dbReference type="RefSeq" id="WP_107988211.1">
    <property type="nucleotide sequence ID" value="NZ_QAYG01000001.1"/>
</dbReference>
<gene>
    <name evidence="15" type="primary">dapE</name>
    <name evidence="17" type="ORF">C8N35_101723</name>
</gene>
<feature type="binding site" evidence="15">
    <location>
        <position position="182"/>
    </location>
    <ligand>
        <name>Zn(2+)</name>
        <dbReference type="ChEBI" id="CHEBI:29105"/>
        <label>1</label>
    </ligand>
</feature>
<dbReference type="InterPro" id="IPR002933">
    <property type="entry name" value="Peptidase_M20"/>
</dbReference>
<evidence type="ECO:0000256" key="12">
    <source>
        <dbReference type="ARBA" id="ARBA00023285"/>
    </source>
</evidence>
<dbReference type="UniPathway" id="UPA00034">
    <property type="reaction ID" value="UER00021"/>
</dbReference>
<dbReference type="GO" id="GO:0008777">
    <property type="term" value="F:acetylornithine deacetylase activity"/>
    <property type="evidence" value="ECO:0007669"/>
    <property type="project" value="TreeGrafter"/>
</dbReference>
<dbReference type="PANTHER" id="PTHR43808">
    <property type="entry name" value="ACETYLORNITHINE DEACETYLASE"/>
    <property type="match status" value="1"/>
</dbReference>
<evidence type="ECO:0000256" key="1">
    <source>
        <dbReference type="ARBA" id="ARBA00005130"/>
    </source>
</evidence>
<dbReference type="InterPro" id="IPR011650">
    <property type="entry name" value="Peptidase_M20_dimer"/>
</dbReference>
<dbReference type="Pfam" id="PF07687">
    <property type="entry name" value="M20_dimer"/>
    <property type="match status" value="1"/>
</dbReference>
<evidence type="ECO:0000256" key="6">
    <source>
        <dbReference type="ARBA" id="ARBA00022605"/>
    </source>
</evidence>
<dbReference type="SUPFAM" id="SSF53187">
    <property type="entry name" value="Zn-dependent exopeptidases"/>
    <property type="match status" value="1"/>
</dbReference>
<evidence type="ECO:0000313" key="17">
    <source>
        <dbReference type="EMBL" id="PTW62676.1"/>
    </source>
</evidence>
<sequence length="400" mass="42527">MTVSSADAASTERDLTAPVRIARDLIRCPSVTPEEGGALAFLAELLEGAGFEVHRVTFQTPGTPDVENLFARYGRGHPHVAFAGHTDVVPPGEETSWTHAPFSGEIADGVLYGRGAVDMKGGVAAFAAAAIDFIADAGETFPGAISFLITGDEEGPAVNGTVRLMEWCRARGERFDACIVGEPTNPQTLGDAIKVGRRGSLSGTLTVKGKQGHVAYPHLAENPVPGLLRLCAALDGLHLDDGNERFQPSNLEIVGIDTGNPAFNVIPEKVGARFNVRFNDTWTRESLARHIEAAIREAAGNTVGYELVFREDGSDSFLTNDTALIGALSAAVAAETGRQPELSTGGGTSDARFIKNYCPVVEFGLVGQTMHQIDERVALADLETLAAIYRRFLSDYFKAG</sequence>
<dbReference type="PANTHER" id="PTHR43808:SF31">
    <property type="entry name" value="N-ACETYL-L-CITRULLINE DEACETYLASE"/>
    <property type="match status" value="1"/>
</dbReference>
<evidence type="ECO:0000313" key="18">
    <source>
        <dbReference type="Proteomes" id="UP000244081"/>
    </source>
</evidence>
<dbReference type="GO" id="GO:0009014">
    <property type="term" value="F:succinyl-diaminopimelate desuccinylase activity"/>
    <property type="evidence" value="ECO:0007669"/>
    <property type="project" value="UniProtKB-UniRule"/>
</dbReference>
<evidence type="ECO:0000256" key="2">
    <source>
        <dbReference type="ARBA" id="ARBA00006746"/>
    </source>
</evidence>
<reference evidence="17 18" key="1">
    <citation type="submission" date="2018-04" db="EMBL/GenBank/DDBJ databases">
        <title>Genomic Encyclopedia of Archaeal and Bacterial Type Strains, Phase II (KMG-II): from individual species to whole genera.</title>
        <authorList>
            <person name="Goeker M."/>
        </authorList>
    </citation>
    <scope>NUCLEOTIDE SEQUENCE [LARGE SCALE GENOMIC DNA]</scope>
    <source>
        <strain evidence="17 18">DSM 23382</strain>
    </source>
</reference>
<name>A0A2T5VG24_9HYPH</name>
<dbReference type="GO" id="GO:0006526">
    <property type="term" value="P:L-arginine biosynthetic process"/>
    <property type="evidence" value="ECO:0007669"/>
    <property type="project" value="TreeGrafter"/>
</dbReference>
<dbReference type="InterPro" id="IPR005941">
    <property type="entry name" value="DapE_proteobac"/>
</dbReference>
<keyword evidence="10 15" id="KW-0220">Diaminopimelate biosynthesis</keyword>
<proteinExistence type="inferred from homology"/>
<evidence type="ECO:0000256" key="7">
    <source>
        <dbReference type="ARBA" id="ARBA00022723"/>
    </source>
</evidence>
<evidence type="ECO:0000256" key="10">
    <source>
        <dbReference type="ARBA" id="ARBA00022915"/>
    </source>
</evidence>
<evidence type="ECO:0000256" key="11">
    <source>
        <dbReference type="ARBA" id="ARBA00023154"/>
    </source>
</evidence>
<dbReference type="AlphaFoldDB" id="A0A2T5VG24"/>
<keyword evidence="11 15" id="KW-0457">Lysine biosynthesis</keyword>